<dbReference type="PROSITE" id="PS51032">
    <property type="entry name" value="AP2_ERF"/>
    <property type="match status" value="1"/>
</dbReference>
<keyword evidence="3" id="KW-0238">DNA-binding</keyword>
<dbReference type="PANTHER" id="PTHR32467:SF90">
    <property type="entry name" value="AP2-LIKE ETHYLENE-RESPONSIVE TRANSCRIPTION FACTOR AIL1"/>
    <property type="match status" value="1"/>
</dbReference>
<evidence type="ECO:0000256" key="6">
    <source>
        <dbReference type="SAM" id="MobiDB-lite"/>
    </source>
</evidence>
<evidence type="ECO:0000313" key="7">
    <source>
        <dbReference type="EMBL" id="PNW80282.1"/>
    </source>
</evidence>
<dbReference type="CDD" id="cd00018">
    <property type="entry name" value="AP2"/>
    <property type="match status" value="1"/>
</dbReference>
<dbReference type="Proteomes" id="UP000006906">
    <property type="component" value="Chromosome 8"/>
</dbReference>
<protein>
    <submittedName>
        <fullName evidence="7">Uncharacterized protein</fullName>
    </submittedName>
</protein>
<gene>
    <name evidence="7" type="ORF">CHLRE_08g385350v5</name>
</gene>
<accession>A8IYY8</accession>
<evidence type="ECO:0000256" key="5">
    <source>
        <dbReference type="ARBA" id="ARBA00023242"/>
    </source>
</evidence>
<dbReference type="InterPro" id="IPR036955">
    <property type="entry name" value="AP2/ERF_dom_sf"/>
</dbReference>
<evidence type="ECO:0000256" key="3">
    <source>
        <dbReference type="ARBA" id="ARBA00023125"/>
    </source>
</evidence>
<dbReference type="AlphaFoldDB" id="A8IYY8"/>
<keyword evidence="4" id="KW-0804">Transcription</keyword>
<dbReference type="GO" id="GO:0003700">
    <property type="term" value="F:DNA-binding transcription factor activity"/>
    <property type="evidence" value="ECO:0007669"/>
    <property type="project" value="InterPro"/>
</dbReference>
<dbReference type="GO" id="GO:0005634">
    <property type="term" value="C:nucleus"/>
    <property type="evidence" value="ECO:0007669"/>
    <property type="project" value="UniProtKB-SubCell"/>
</dbReference>
<feature type="compositionally biased region" description="Low complexity" evidence="6">
    <location>
        <begin position="550"/>
        <end position="568"/>
    </location>
</feature>
<dbReference type="RefSeq" id="XP_001694204.1">
    <property type="nucleotide sequence ID" value="XM_001694152.2"/>
</dbReference>
<dbReference type="OrthoDB" id="550275at2759"/>
<feature type="compositionally biased region" description="Basic and acidic residues" evidence="6">
    <location>
        <begin position="427"/>
        <end position="439"/>
    </location>
</feature>
<keyword evidence="5" id="KW-0539">Nucleus</keyword>
<evidence type="ECO:0000256" key="2">
    <source>
        <dbReference type="ARBA" id="ARBA00023015"/>
    </source>
</evidence>
<feature type="region of interest" description="Disordered" evidence="6">
    <location>
        <begin position="648"/>
        <end position="669"/>
    </location>
</feature>
<name>A8IYY8_CHLRE</name>
<feature type="compositionally biased region" description="Low complexity" evidence="6">
    <location>
        <begin position="388"/>
        <end position="412"/>
    </location>
</feature>
<evidence type="ECO:0000256" key="4">
    <source>
        <dbReference type="ARBA" id="ARBA00023163"/>
    </source>
</evidence>
<feature type="region of interest" description="Disordered" evidence="6">
    <location>
        <begin position="728"/>
        <end position="828"/>
    </location>
</feature>
<dbReference type="Gene3D" id="3.30.730.10">
    <property type="entry name" value="AP2/ERF domain"/>
    <property type="match status" value="1"/>
</dbReference>
<dbReference type="EMBL" id="CM008969">
    <property type="protein sequence ID" value="PNW80282.1"/>
    <property type="molecule type" value="Genomic_DNA"/>
</dbReference>
<dbReference type="Pfam" id="PF00847">
    <property type="entry name" value="AP2"/>
    <property type="match status" value="1"/>
</dbReference>
<keyword evidence="8" id="KW-1185">Reference proteome</keyword>
<sequence>MPPACGLVQGDASWRLNTSKEMQFDDGAGAMDDAVRAAGDALGARRPPTSAYRGVCWHRKSKRWQSAINSSGKHVYLGSFDTEEEAARMFDKVAIRVRGGKAKLNFPVEDYVGPDGQLLPSDPADPRLEAVVREARRALMDKQQQRAGEALDMGGAGAGMPGHYGYYAPLSGLAAAPLALPAPLPLPSPPLLGGHPHSHGDADGGLFAKRRRYDLPYGSEHGGPVLELSKPPATAGLRPAQYPPQYPPHYQQQYPPAYQQQQQYQQPHAGMAVVDGSGSRSAVYLRQPPPVPLDVSSFTATPSTVGAPRAVPASVSLRTSSPRLHMEPPQSQQQPQQLMQLVVRQGGGSLTGVLGGGSGPAPGGGMDDDVVAAVGGGAMQLKPDDRTATGTGMAQQQQQQTQQPPSSSSGAPANTEALLLAALLQREQQREQQRREQREQQQQQQQLQQEDEAEQSAASVLRHLLRCSQQQTTKAAGESAEAANVRRSSCGDMGSGVAASSGCGAKRSREEGEDGAARWSPRHESSLLPPASGSAVSLRAQSSGPAPTGGTVPSAPASATPASAAPAAGDDVPALVRRFLAAAPSQLPRGATLQCVVPVSEEPAAAVLLGYTYCTSGSGSATASPTTSAARGDGAVAAGGADVADVTAPARGSHPSSPTAAGGLAPSGSAFARASTSAREQWGAGVFLRGACRDLGSTFSTGEDALQAAQGCVRLMLDCLVPLAPPPSAAAAREEHRPQAPPLPRSQPVKRSWPQSAHSHSEEVPAPQRPQQPACPAPLPSRAGSGSILETLQRQVQQQQQSMRQPPSPKEVLKPEQKQQQPLKLEDLLSGASSSQLLALLTRLCQQQQQ</sequence>
<dbReference type="PANTHER" id="PTHR32467">
    <property type="entry name" value="AP2-LIKE ETHYLENE-RESPONSIVE TRANSCRIPTION FACTOR"/>
    <property type="match status" value="1"/>
</dbReference>
<proteinExistence type="predicted"/>
<dbReference type="GO" id="GO:0003677">
    <property type="term" value="F:DNA binding"/>
    <property type="evidence" value="ECO:0007669"/>
    <property type="project" value="UniProtKB-KW"/>
</dbReference>
<feature type="region of interest" description="Disordered" evidence="6">
    <location>
        <begin position="475"/>
        <end position="568"/>
    </location>
</feature>
<feature type="compositionally biased region" description="Pro residues" evidence="6">
    <location>
        <begin position="767"/>
        <end position="779"/>
    </location>
</feature>
<reference evidence="7 8" key="1">
    <citation type="journal article" date="2007" name="Science">
        <title>The Chlamydomonas genome reveals the evolution of key animal and plant functions.</title>
        <authorList>
            <person name="Merchant S.S."/>
            <person name="Prochnik S.E."/>
            <person name="Vallon O."/>
            <person name="Harris E.H."/>
            <person name="Karpowicz S.J."/>
            <person name="Witman G.B."/>
            <person name="Terry A."/>
            <person name="Salamov A."/>
            <person name="Fritz-Laylin L.K."/>
            <person name="Marechal-Drouard L."/>
            <person name="Marshall W.F."/>
            <person name="Qu L.H."/>
            <person name="Nelson D.R."/>
            <person name="Sanderfoot A.A."/>
            <person name="Spalding M.H."/>
            <person name="Kapitonov V.V."/>
            <person name="Ren Q."/>
            <person name="Ferris P."/>
            <person name="Lindquist E."/>
            <person name="Shapiro H."/>
            <person name="Lucas S.M."/>
            <person name="Grimwood J."/>
            <person name="Schmutz J."/>
            <person name="Cardol P."/>
            <person name="Cerutti H."/>
            <person name="Chanfreau G."/>
            <person name="Chen C.L."/>
            <person name="Cognat V."/>
            <person name="Croft M.T."/>
            <person name="Dent R."/>
            <person name="Dutcher S."/>
            <person name="Fernandez E."/>
            <person name="Fukuzawa H."/>
            <person name="Gonzalez-Ballester D."/>
            <person name="Gonzalez-Halphen D."/>
            <person name="Hallmann A."/>
            <person name="Hanikenne M."/>
            <person name="Hippler M."/>
            <person name="Inwood W."/>
            <person name="Jabbari K."/>
            <person name="Kalanon M."/>
            <person name="Kuras R."/>
            <person name="Lefebvre P.A."/>
            <person name="Lemaire S.D."/>
            <person name="Lobanov A.V."/>
            <person name="Lohr M."/>
            <person name="Manuell A."/>
            <person name="Meier I."/>
            <person name="Mets L."/>
            <person name="Mittag M."/>
            <person name="Mittelmeier T."/>
            <person name="Moroney J.V."/>
            <person name="Moseley J."/>
            <person name="Napoli C."/>
            <person name="Nedelcu A.M."/>
            <person name="Niyogi K."/>
            <person name="Novoselov S.V."/>
            <person name="Paulsen I.T."/>
            <person name="Pazour G."/>
            <person name="Purton S."/>
            <person name="Ral J.P."/>
            <person name="Riano-Pachon D.M."/>
            <person name="Riekhof W."/>
            <person name="Rymarquis L."/>
            <person name="Schroda M."/>
            <person name="Stern D."/>
            <person name="Umen J."/>
            <person name="Willows R."/>
            <person name="Wilson N."/>
            <person name="Zimmer S.L."/>
            <person name="Allmer J."/>
            <person name="Balk J."/>
            <person name="Bisova K."/>
            <person name="Chen C.J."/>
            <person name="Elias M."/>
            <person name="Gendler K."/>
            <person name="Hauser C."/>
            <person name="Lamb M.R."/>
            <person name="Ledford H."/>
            <person name="Long J.C."/>
            <person name="Minagawa J."/>
            <person name="Page M.D."/>
            <person name="Pan J."/>
            <person name="Pootakham W."/>
            <person name="Roje S."/>
            <person name="Rose A."/>
            <person name="Stahlberg E."/>
            <person name="Terauchi A.M."/>
            <person name="Yang P."/>
            <person name="Ball S."/>
            <person name="Bowler C."/>
            <person name="Dieckmann C.L."/>
            <person name="Gladyshev V.N."/>
            <person name="Green P."/>
            <person name="Jorgensen R."/>
            <person name="Mayfield S."/>
            <person name="Mueller-Roeber B."/>
            <person name="Rajamani S."/>
            <person name="Sayre R.T."/>
            <person name="Brokstein P."/>
            <person name="Dubchak I."/>
            <person name="Goodstein D."/>
            <person name="Hornick L."/>
            <person name="Huang Y.W."/>
            <person name="Jhaveri J."/>
            <person name="Luo Y."/>
            <person name="Martinez D."/>
            <person name="Ngau W.C."/>
            <person name="Otillar B."/>
            <person name="Poliakov A."/>
            <person name="Porter A."/>
            <person name="Szajkowski L."/>
            <person name="Werner G."/>
            <person name="Zhou K."/>
            <person name="Grigoriev I.V."/>
            <person name="Rokhsar D.S."/>
            <person name="Grossman A.R."/>
        </authorList>
    </citation>
    <scope>NUCLEOTIDE SEQUENCE [LARGE SCALE GENOMIC DNA]</scope>
    <source>
        <strain evidence="8">CC-503</strain>
    </source>
</reference>
<feature type="compositionally biased region" description="Low complexity" evidence="6">
    <location>
        <begin position="818"/>
        <end position="828"/>
    </location>
</feature>
<organism evidence="7 8">
    <name type="scientific">Chlamydomonas reinhardtii</name>
    <name type="common">Chlamydomonas smithii</name>
    <dbReference type="NCBI Taxonomy" id="3055"/>
    <lineage>
        <taxon>Eukaryota</taxon>
        <taxon>Viridiplantae</taxon>
        <taxon>Chlorophyta</taxon>
        <taxon>core chlorophytes</taxon>
        <taxon>Chlorophyceae</taxon>
        <taxon>CS clade</taxon>
        <taxon>Chlamydomonadales</taxon>
        <taxon>Chlamydomonadaceae</taxon>
        <taxon>Chlamydomonas</taxon>
    </lineage>
</organism>
<dbReference type="Gramene" id="PNW80282">
    <property type="protein sequence ID" value="PNW80282"/>
    <property type="gene ID" value="CHLRE_08g385350v5"/>
</dbReference>
<evidence type="ECO:0000313" key="8">
    <source>
        <dbReference type="Proteomes" id="UP000006906"/>
    </source>
</evidence>
<dbReference type="InterPro" id="IPR001471">
    <property type="entry name" value="AP2/ERF_dom"/>
</dbReference>
<feature type="region of interest" description="Disordered" evidence="6">
    <location>
        <begin position="427"/>
        <end position="457"/>
    </location>
</feature>
<keyword evidence="2" id="KW-0805">Transcription regulation</keyword>
<dbReference type="SUPFAM" id="SSF54171">
    <property type="entry name" value="DNA-binding domain"/>
    <property type="match status" value="1"/>
</dbReference>
<dbReference type="PaxDb" id="3055-EDP02637"/>
<dbReference type="KEGG" id="cre:CHLRE_08g385350v5"/>
<dbReference type="SMART" id="SM00380">
    <property type="entry name" value="AP2"/>
    <property type="match status" value="1"/>
</dbReference>
<feature type="compositionally biased region" description="Low complexity" evidence="6">
    <location>
        <begin position="793"/>
        <end position="805"/>
    </location>
</feature>
<feature type="compositionally biased region" description="Low complexity" evidence="6">
    <location>
        <begin position="495"/>
        <end position="505"/>
    </location>
</feature>
<dbReference type="InParanoid" id="A8IYY8"/>
<feature type="compositionally biased region" description="Gly residues" evidence="6">
    <location>
        <begin position="349"/>
        <end position="365"/>
    </location>
</feature>
<dbReference type="HOGENOM" id="CLU_335678_0_0_1"/>
<comment type="subcellular location">
    <subcellularLocation>
        <location evidence="1">Nucleus</location>
    </subcellularLocation>
</comment>
<evidence type="ECO:0000256" key="1">
    <source>
        <dbReference type="ARBA" id="ARBA00004123"/>
    </source>
</evidence>
<feature type="region of interest" description="Disordered" evidence="6">
    <location>
        <begin position="349"/>
        <end position="412"/>
    </location>
</feature>
<dbReference type="InterPro" id="IPR016177">
    <property type="entry name" value="DNA-bd_dom_sf"/>
</dbReference>
<dbReference type="GeneID" id="5719791"/>